<evidence type="ECO:0000256" key="1">
    <source>
        <dbReference type="SAM" id="SignalP"/>
    </source>
</evidence>
<dbReference type="RefSeq" id="WP_335735927.1">
    <property type="nucleotide sequence ID" value="NZ_JALAAR010000007.1"/>
</dbReference>
<protein>
    <submittedName>
        <fullName evidence="2">Beta-lactamase family protein</fullName>
    </submittedName>
</protein>
<comment type="caution">
    <text evidence="2">The sequence shown here is derived from an EMBL/GenBank/DDBJ whole genome shotgun (WGS) entry which is preliminary data.</text>
</comment>
<organism evidence="2 3">
    <name type="scientific">Rheinheimera muenzenbergensis</name>
    <dbReference type="NCBI Taxonomy" id="1193628"/>
    <lineage>
        <taxon>Bacteria</taxon>
        <taxon>Pseudomonadati</taxon>
        <taxon>Pseudomonadota</taxon>
        <taxon>Gammaproteobacteria</taxon>
        <taxon>Chromatiales</taxon>
        <taxon>Chromatiaceae</taxon>
        <taxon>Rheinheimera</taxon>
    </lineage>
</organism>
<proteinExistence type="predicted"/>
<dbReference type="Proteomes" id="UP001375382">
    <property type="component" value="Unassembled WGS sequence"/>
</dbReference>
<keyword evidence="1" id="KW-0732">Signal</keyword>
<dbReference type="Gene3D" id="3.40.710.10">
    <property type="entry name" value="DD-peptidase/beta-lactamase superfamily"/>
    <property type="match status" value="1"/>
</dbReference>
<dbReference type="SUPFAM" id="SSF56601">
    <property type="entry name" value="beta-lactamase/transpeptidase-like"/>
    <property type="match status" value="1"/>
</dbReference>
<gene>
    <name evidence="2" type="ORF">MN202_09725</name>
</gene>
<feature type="signal peptide" evidence="1">
    <location>
        <begin position="1"/>
        <end position="21"/>
    </location>
</feature>
<dbReference type="EMBL" id="JALAAR010000007">
    <property type="protein sequence ID" value="MEH8017513.1"/>
    <property type="molecule type" value="Genomic_DNA"/>
</dbReference>
<evidence type="ECO:0000313" key="2">
    <source>
        <dbReference type="EMBL" id="MEH8017513.1"/>
    </source>
</evidence>
<dbReference type="InterPro" id="IPR012338">
    <property type="entry name" value="Beta-lactam/transpept-like"/>
</dbReference>
<evidence type="ECO:0000313" key="3">
    <source>
        <dbReference type="Proteomes" id="UP001375382"/>
    </source>
</evidence>
<sequence>MKKLRNTLNAALLLLCQLAVADTLFSEDFQTGQYSSWSLSGNGYDAANLYSGNYSLRLDGLRQASIALNTSGYTDVSLDVDLAALYLVNGDYCYADYSTNGGSSWQNLLTVANGQDDGLFRSASMANGLDNQANLMLRFRAYSLYGNYCYADNILLSGTVAEPVENCDYDCLPGTGAVTRSALTYSQLSGTAAVGLQNYSHYAVPANAANPLNQFSGTLTLSIVNGTLTEQGTALAGSYTNPNRLPDFSFQFIQHGTHLIPLQRQLITTSHPSWEYLLLPGRVWQENGDNGYSRVALPFALQEVNANCTHNGVTTFLFKDDGSVSKLAYQIAQETCQYFKFNLHGKVNASYQSAVISNAAAIKTAFEQELAARLPVKPLSALASDYPQAGVVIANIGSDQSSSHLSAYGVYYNGVHYAGNCSSRQGDYPFCQQMVLPSYSTAKSVVAGFGLMRLEQKYSGTQRNLAISSYVSECAASRWADVSFGQTLDMATGNYNSAGASVDEGAQATIDNFFLVGSHQLKMQHACGYPRKATPGSQFVYHSSDSYILSRAMQQYYRTLAGSTADYYTDLLVNELWQPLQLSPLTYNSKRTYDAVAQPWAGYGLSFISDDLIKLGRFAYEQQGKINGQQLLDATMLQDAMQLGSNGGLPTEPGNGTASSRYRYGFWGYDLSDSTQVNCSNPSWVPYMSGFGGIGVVMLPNQMVYYYVSDNSEYGFTKTVKELAKISPVCS</sequence>
<accession>A0ABU8C7E4</accession>
<keyword evidence="3" id="KW-1185">Reference proteome</keyword>
<feature type="chain" id="PRO_5045648608" evidence="1">
    <location>
        <begin position="22"/>
        <end position="731"/>
    </location>
</feature>
<name>A0ABU8C7E4_9GAMM</name>
<reference evidence="2 3" key="1">
    <citation type="journal article" date="2023" name="Ecotoxicol. Environ. Saf.">
        <title>Mercury remediation potential of mercury-resistant strain Rheinheimera metallidurans sp. nov. isolated from a municipal waste dumping site.</title>
        <authorList>
            <person name="Yadav V."/>
            <person name="Manjhi A."/>
            <person name="Vadakedath N."/>
        </authorList>
    </citation>
    <scope>NUCLEOTIDE SEQUENCE [LARGE SCALE GENOMIC DNA]</scope>
    <source>
        <strain evidence="2 3">E-49</strain>
    </source>
</reference>